<organism evidence="2 3">
    <name type="scientific">Garicola koreensis</name>
    <dbReference type="NCBI Taxonomy" id="1262554"/>
    <lineage>
        <taxon>Bacteria</taxon>
        <taxon>Bacillati</taxon>
        <taxon>Actinomycetota</taxon>
        <taxon>Actinomycetes</taxon>
        <taxon>Micrococcales</taxon>
        <taxon>Micrococcaceae</taxon>
        <taxon>Garicola</taxon>
    </lineage>
</organism>
<dbReference type="PROSITE" id="PS50995">
    <property type="entry name" value="HTH_MARR_2"/>
    <property type="match status" value="1"/>
</dbReference>
<sequence>MRPPLAKDPIAEIQNNWKKQGWDSAAAPAAAVTAIMRTQQILLGRAQEILKPYRLTFARYEVISLLSHSREKRMLMNKASALLQVHPTSITNAVDRLQDAGLVQRQPHESDRRAMLLVLTAQGRKTAEQATAALNEQLFERTGFTPGQVEDLNRILADFRRVSGDFLGP</sequence>
<dbReference type="AlphaFoldDB" id="A0A7W5XPF6"/>
<dbReference type="GO" id="GO:0003677">
    <property type="term" value="F:DNA binding"/>
    <property type="evidence" value="ECO:0007669"/>
    <property type="project" value="UniProtKB-KW"/>
</dbReference>
<reference evidence="2 3" key="1">
    <citation type="submission" date="2020-08" db="EMBL/GenBank/DDBJ databases">
        <title>Sequencing the genomes of 1000 actinobacteria strains.</title>
        <authorList>
            <person name="Klenk H.-P."/>
        </authorList>
    </citation>
    <scope>NUCLEOTIDE SEQUENCE [LARGE SCALE GENOMIC DNA]</scope>
    <source>
        <strain evidence="2 3">DSM 28238</strain>
    </source>
</reference>
<dbReference type="Gene3D" id="1.10.10.10">
    <property type="entry name" value="Winged helix-like DNA-binding domain superfamily/Winged helix DNA-binding domain"/>
    <property type="match status" value="1"/>
</dbReference>
<feature type="domain" description="HTH marR-type" evidence="1">
    <location>
        <begin position="28"/>
        <end position="161"/>
    </location>
</feature>
<dbReference type="InterPro" id="IPR000835">
    <property type="entry name" value="HTH_MarR-typ"/>
</dbReference>
<evidence type="ECO:0000259" key="1">
    <source>
        <dbReference type="PROSITE" id="PS50995"/>
    </source>
</evidence>
<dbReference type="Proteomes" id="UP000547528">
    <property type="component" value="Unassembled WGS sequence"/>
</dbReference>
<dbReference type="Pfam" id="PF12802">
    <property type="entry name" value="MarR_2"/>
    <property type="match status" value="1"/>
</dbReference>
<dbReference type="InterPro" id="IPR036390">
    <property type="entry name" value="WH_DNA-bd_sf"/>
</dbReference>
<dbReference type="InterPro" id="IPR039422">
    <property type="entry name" value="MarR/SlyA-like"/>
</dbReference>
<name>A0A7W5XPF6_9MICC</name>
<dbReference type="EMBL" id="JACIBT010000004">
    <property type="protein sequence ID" value="MBB3667837.1"/>
    <property type="molecule type" value="Genomic_DNA"/>
</dbReference>
<accession>A0A7W5XPF6</accession>
<dbReference type="PANTHER" id="PTHR33164">
    <property type="entry name" value="TRANSCRIPTIONAL REGULATOR, MARR FAMILY"/>
    <property type="match status" value="1"/>
</dbReference>
<dbReference type="SUPFAM" id="SSF46785">
    <property type="entry name" value="Winged helix' DNA-binding domain"/>
    <property type="match status" value="1"/>
</dbReference>
<proteinExistence type="predicted"/>
<protein>
    <submittedName>
        <fullName evidence="2">DNA-binding MarR family transcriptional regulator</fullName>
    </submittedName>
</protein>
<keyword evidence="2" id="KW-0238">DNA-binding</keyword>
<dbReference type="GO" id="GO:0006950">
    <property type="term" value="P:response to stress"/>
    <property type="evidence" value="ECO:0007669"/>
    <property type="project" value="TreeGrafter"/>
</dbReference>
<gene>
    <name evidence="2" type="ORF">FHX47_001459</name>
</gene>
<dbReference type="InterPro" id="IPR036388">
    <property type="entry name" value="WH-like_DNA-bd_sf"/>
</dbReference>
<dbReference type="PRINTS" id="PR00598">
    <property type="entry name" value="HTHMARR"/>
</dbReference>
<keyword evidence="3" id="KW-1185">Reference proteome</keyword>
<evidence type="ECO:0000313" key="2">
    <source>
        <dbReference type="EMBL" id="MBB3667837.1"/>
    </source>
</evidence>
<dbReference type="PANTHER" id="PTHR33164:SF101">
    <property type="entry name" value="TRANSCRIPTIONAL REPRESSOR MPRA"/>
    <property type="match status" value="1"/>
</dbReference>
<dbReference type="SMART" id="SM00347">
    <property type="entry name" value="HTH_MARR"/>
    <property type="match status" value="1"/>
</dbReference>
<dbReference type="RefSeq" id="WP_183358256.1">
    <property type="nucleotide sequence ID" value="NZ_BAABKR010000016.1"/>
</dbReference>
<dbReference type="GO" id="GO:0003700">
    <property type="term" value="F:DNA-binding transcription factor activity"/>
    <property type="evidence" value="ECO:0007669"/>
    <property type="project" value="InterPro"/>
</dbReference>
<evidence type="ECO:0000313" key="3">
    <source>
        <dbReference type="Proteomes" id="UP000547528"/>
    </source>
</evidence>
<comment type="caution">
    <text evidence="2">The sequence shown here is derived from an EMBL/GenBank/DDBJ whole genome shotgun (WGS) entry which is preliminary data.</text>
</comment>